<comment type="caution">
    <text evidence="1">The sequence shown here is derived from an EMBL/GenBank/DDBJ whole genome shotgun (WGS) entry which is preliminary data.</text>
</comment>
<proteinExistence type="predicted"/>
<protein>
    <submittedName>
        <fullName evidence="1">Uncharacterized protein</fullName>
    </submittedName>
</protein>
<organism evidence="1 2">
    <name type="scientific">Candidatus Nomurabacteria bacterium RIFCSPHIGHO2_01_FULL_39_10</name>
    <dbReference type="NCBI Taxonomy" id="1801733"/>
    <lineage>
        <taxon>Bacteria</taxon>
        <taxon>Candidatus Nomuraibacteriota</taxon>
    </lineage>
</organism>
<sequence>MNNKKTKRVTIADLAKMIKEDVVDRMATKEDLNAQQETLNKMNKTLTTHGQVIQVMLKEITAIHEDTKSFRENISTLYTDHLAYDRKIDNVIVRVEKLELKSK</sequence>
<dbReference type="AlphaFoldDB" id="A0A1F6V616"/>
<gene>
    <name evidence="1" type="ORF">A2642_01690</name>
</gene>
<dbReference type="EMBL" id="MFTJ01000031">
    <property type="protein sequence ID" value="OGI65075.1"/>
    <property type="molecule type" value="Genomic_DNA"/>
</dbReference>
<evidence type="ECO:0000313" key="2">
    <source>
        <dbReference type="Proteomes" id="UP000178700"/>
    </source>
</evidence>
<name>A0A1F6V616_9BACT</name>
<evidence type="ECO:0000313" key="1">
    <source>
        <dbReference type="EMBL" id="OGI65075.1"/>
    </source>
</evidence>
<dbReference type="Proteomes" id="UP000178700">
    <property type="component" value="Unassembled WGS sequence"/>
</dbReference>
<reference evidence="1 2" key="1">
    <citation type="journal article" date="2016" name="Nat. Commun.">
        <title>Thousands of microbial genomes shed light on interconnected biogeochemical processes in an aquifer system.</title>
        <authorList>
            <person name="Anantharaman K."/>
            <person name="Brown C.T."/>
            <person name="Hug L.A."/>
            <person name="Sharon I."/>
            <person name="Castelle C.J."/>
            <person name="Probst A.J."/>
            <person name="Thomas B.C."/>
            <person name="Singh A."/>
            <person name="Wilkins M.J."/>
            <person name="Karaoz U."/>
            <person name="Brodie E.L."/>
            <person name="Williams K.H."/>
            <person name="Hubbard S.S."/>
            <person name="Banfield J.F."/>
        </authorList>
    </citation>
    <scope>NUCLEOTIDE SEQUENCE [LARGE SCALE GENOMIC DNA]</scope>
</reference>
<accession>A0A1F6V616</accession>